<evidence type="ECO:0000313" key="8">
    <source>
        <dbReference type="Proteomes" id="UP000235371"/>
    </source>
</evidence>
<feature type="compositionally biased region" description="Basic and acidic residues" evidence="5">
    <location>
        <begin position="726"/>
        <end position="736"/>
    </location>
</feature>
<evidence type="ECO:0000256" key="4">
    <source>
        <dbReference type="ARBA" id="ARBA00023136"/>
    </source>
</evidence>
<proteinExistence type="predicted"/>
<dbReference type="InterPro" id="IPR050829">
    <property type="entry name" value="CorA_MIT"/>
</dbReference>
<feature type="region of interest" description="Disordered" evidence="5">
    <location>
        <begin position="341"/>
        <end position="363"/>
    </location>
</feature>
<evidence type="ECO:0008006" key="9">
    <source>
        <dbReference type="Google" id="ProtNLM"/>
    </source>
</evidence>
<dbReference type="OrthoDB" id="341259at2759"/>
<dbReference type="PANTHER" id="PTHR47685:SF1">
    <property type="entry name" value="MAGNESIUM TRANSPORT PROTEIN CORA"/>
    <property type="match status" value="1"/>
</dbReference>
<evidence type="ECO:0000256" key="3">
    <source>
        <dbReference type="ARBA" id="ARBA00022989"/>
    </source>
</evidence>
<dbReference type="RefSeq" id="XP_024730018.1">
    <property type="nucleotide sequence ID" value="XM_024878623.1"/>
</dbReference>
<feature type="region of interest" description="Disordered" evidence="5">
    <location>
        <begin position="932"/>
        <end position="978"/>
    </location>
</feature>
<dbReference type="STRING" id="1095630.A0A2J6SQQ8"/>
<dbReference type="Pfam" id="PF01544">
    <property type="entry name" value="CorA"/>
    <property type="match status" value="1"/>
</dbReference>
<dbReference type="EMBL" id="KZ613895">
    <property type="protein sequence ID" value="PMD53114.1"/>
    <property type="molecule type" value="Genomic_DNA"/>
</dbReference>
<feature type="region of interest" description="Disordered" evidence="5">
    <location>
        <begin position="717"/>
        <end position="736"/>
    </location>
</feature>
<evidence type="ECO:0000256" key="6">
    <source>
        <dbReference type="SAM" id="Phobius"/>
    </source>
</evidence>
<dbReference type="PANTHER" id="PTHR47685">
    <property type="entry name" value="MAGNESIUM TRANSPORT PROTEIN CORA"/>
    <property type="match status" value="1"/>
</dbReference>
<sequence length="978" mass="113654">MGDHDSPGTCLSTVPHGPPFREDVRDTLLHYFGCLREDGKRDKNKFLSPNRKLTKAEENAEEKLFREEYQRQAFFNSLPPHKQQRIEEEKKRIGDLRMLFESDENNKGLVTRFRTSLNMWVRRRLETEEGRLPDEKKLCKENAFGLSAYMMFFEDQGGDTTSGYTGVKDEAFPENFPNQKIPLKDLLYNDDPDTNPLMKPCKDGRIRYFHLPGNNMEWIEEAIARHFNEKRPDYDGLFRQPANPSKSYMILRPGFWRGQQHGGRGDAVHARHMRPRCDIISTNPEHLEESPNNLVLFMPYLHWETDRSRHKFEESMRNITEEHTRKDEQRGKKFLYVSSAEVNSQNPQASTSSSKKKPPSVDASVEFIDSDKPLLRLKTPTEMVHAKLRDEVTAHPTSKASKTSVVKALTPGMVAPKTLLGQVLYRAAQISEAMDRYHEEQLLKEYLHGNPPFHARRTLDQSYYWTLQSTKKRDRDQVVYRGTAPKKKFIHNAHCKTKGGPPCRQCWDDIRKVPRVIMVDQLWLWILNGNTIITSFPKRYGRNKPDPSAVHKSIRLRLKLVRKNEIRSIYDLALIIIDECSKVFFDRTKTADRQPQMMDLFAEAIGNVNNRTTIYYDHFWDITRRLSKVYKDKIIVDDVEEQAKSLLDINPEGDLSREIKDVLDELHIMLNIKSKQQRVLKDFQKHVEYILAPELAIAKDMGTARAKTVTALKIPNNQQTNTANEDTDKTEHQGNTENIREKTALKAEKDAKWTMEFAIRLSADLNNRVVDLNHLKESAQHTEKAVDGLLALKQQQAGVVQAREAVRQAEETLRQGRSIMLFTVITIIFLPLSFGTGIFGMNLMTFGPSWTLHKEMTYIFFVSIVIIVTSLILGFSPFVRSFLSLVLGVSWMWFVTTTRLYDLWFLSRQDSSALTRKRMMISRRWKEEARRKYLERQDEKQQRLEADELKKAKQKQKKTTQGEVAEAFVRSRRPDSNV</sequence>
<evidence type="ECO:0000256" key="5">
    <source>
        <dbReference type="SAM" id="MobiDB-lite"/>
    </source>
</evidence>
<keyword evidence="8" id="KW-1185">Reference proteome</keyword>
<dbReference type="InterPro" id="IPR002523">
    <property type="entry name" value="MgTranspt_CorA/ZnTranspt_ZntB"/>
</dbReference>
<reference evidence="7 8" key="1">
    <citation type="submission" date="2016-04" db="EMBL/GenBank/DDBJ databases">
        <title>A degradative enzymes factory behind the ericoid mycorrhizal symbiosis.</title>
        <authorList>
            <consortium name="DOE Joint Genome Institute"/>
            <person name="Martino E."/>
            <person name="Morin E."/>
            <person name="Grelet G."/>
            <person name="Kuo A."/>
            <person name="Kohler A."/>
            <person name="Daghino S."/>
            <person name="Barry K."/>
            <person name="Choi C."/>
            <person name="Cichocki N."/>
            <person name="Clum A."/>
            <person name="Copeland A."/>
            <person name="Hainaut M."/>
            <person name="Haridas S."/>
            <person name="Labutti K."/>
            <person name="Lindquist E."/>
            <person name="Lipzen A."/>
            <person name="Khouja H.-R."/>
            <person name="Murat C."/>
            <person name="Ohm R."/>
            <person name="Olson A."/>
            <person name="Spatafora J."/>
            <person name="Veneault-Fourrey C."/>
            <person name="Henrissat B."/>
            <person name="Grigoriev I."/>
            <person name="Martin F."/>
            <person name="Perotto S."/>
        </authorList>
    </citation>
    <scope>NUCLEOTIDE SEQUENCE [LARGE SCALE GENOMIC DNA]</scope>
    <source>
        <strain evidence="7 8">E</strain>
    </source>
</reference>
<dbReference type="InterPro" id="IPR045863">
    <property type="entry name" value="CorA_TM1_TM2"/>
</dbReference>
<evidence type="ECO:0000256" key="2">
    <source>
        <dbReference type="ARBA" id="ARBA00022692"/>
    </source>
</evidence>
<evidence type="ECO:0000313" key="7">
    <source>
        <dbReference type="EMBL" id="PMD53114.1"/>
    </source>
</evidence>
<dbReference type="SUPFAM" id="SSF144083">
    <property type="entry name" value="Magnesium transport protein CorA, transmembrane region"/>
    <property type="match status" value="1"/>
</dbReference>
<dbReference type="Gene3D" id="1.20.58.340">
    <property type="entry name" value="Magnesium transport protein CorA, transmembrane region"/>
    <property type="match status" value="1"/>
</dbReference>
<dbReference type="InParanoid" id="A0A2J6SQQ8"/>
<evidence type="ECO:0000256" key="1">
    <source>
        <dbReference type="ARBA" id="ARBA00004141"/>
    </source>
</evidence>
<organism evidence="7 8">
    <name type="scientific">Hyaloscypha bicolor E</name>
    <dbReference type="NCBI Taxonomy" id="1095630"/>
    <lineage>
        <taxon>Eukaryota</taxon>
        <taxon>Fungi</taxon>
        <taxon>Dikarya</taxon>
        <taxon>Ascomycota</taxon>
        <taxon>Pezizomycotina</taxon>
        <taxon>Leotiomycetes</taxon>
        <taxon>Helotiales</taxon>
        <taxon>Hyaloscyphaceae</taxon>
        <taxon>Hyaloscypha</taxon>
        <taxon>Hyaloscypha bicolor</taxon>
    </lineage>
</organism>
<dbReference type="GO" id="GO:0046873">
    <property type="term" value="F:metal ion transmembrane transporter activity"/>
    <property type="evidence" value="ECO:0007669"/>
    <property type="project" value="InterPro"/>
</dbReference>
<dbReference type="GeneID" id="36586700"/>
<keyword evidence="3 6" id="KW-1133">Transmembrane helix</keyword>
<name>A0A2J6SQQ8_9HELO</name>
<dbReference type="AlphaFoldDB" id="A0A2J6SQQ8"/>
<feature type="transmembrane region" description="Helical" evidence="6">
    <location>
        <begin position="856"/>
        <end position="876"/>
    </location>
</feature>
<dbReference type="Proteomes" id="UP000235371">
    <property type="component" value="Unassembled WGS sequence"/>
</dbReference>
<gene>
    <name evidence="7" type="ORF">K444DRAFT_600532</name>
</gene>
<accession>A0A2J6SQQ8</accession>
<dbReference type="GO" id="GO:0016020">
    <property type="term" value="C:membrane"/>
    <property type="evidence" value="ECO:0007669"/>
    <property type="project" value="UniProtKB-SubCell"/>
</dbReference>
<comment type="subcellular location">
    <subcellularLocation>
        <location evidence="1">Membrane</location>
        <topology evidence="1">Multi-pass membrane protein</topology>
    </subcellularLocation>
</comment>
<keyword evidence="2 6" id="KW-0812">Transmembrane</keyword>
<keyword evidence="4 6" id="KW-0472">Membrane</keyword>
<protein>
    <recommendedName>
        <fullName evidence="9">Cora-domain-containing protein</fullName>
    </recommendedName>
</protein>
<feature type="compositionally biased region" description="Basic and acidic residues" evidence="5">
    <location>
        <begin position="932"/>
        <end position="951"/>
    </location>
</feature>
<feature type="transmembrane region" description="Helical" evidence="6">
    <location>
        <begin position="819"/>
        <end position="844"/>
    </location>
</feature>